<keyword evidence="6" id="KW-1133">Transmembrane helix</keyword>
<evidence type="ECO:0000256" key="3">
    <source>
        <dbReference type="ARBA" id="ARBA00022729"/>
    </source>
</evidence>
<dbReference type="AlphaFoldDB" id="A0A0V8EA98"/>
<keyword evidence="1" id="KW-0134">Cell wall</keyword>
<keyword evidence="3" id="KW-0732">Signal</keyword>
<dbReference type="NCBIfam" id="TIGR01167">
    <property type="entry name" value="LPXTG_anchor"/>
    <property type="match status" value="1"/>
</dbReference>
<evidence type="ECO:0000256" key="5">
    <source>
        <dbReference type="SAM" id="MobiDB-lite"/>
    </source>
</evidence>
<dbReference type="Proteomes" id="UP000053719">
    <property type="component" value="Unassembled WGS sequence"/>
</dbReference>
<dbReference type="EMBL" id="LKLU01000026">
    <property type="protein sequence ID" value="KSU22523.1"/>
    <property type="molecule type" value="Genomic_DNA"/>
</dbReference>
<dbReference type="PROSITE" id="PS50847">
    <property type="entry name" value="GRAM_POS_ANCHORING"/>
    <property type="match status" value="1"/>
</dbReference>
<evidence type="ECO:0000256" key="1">
    <source>
        <dbReference type="ARBA" id="ARBA00022512"/>
    </source>
</evidence>
<feature type="region of interest" description="Disordered" evidence="5">
    <location>
        <begin position="1"/>
        <end position="41"/>
    </location>
</feature>
<evidence type="ECO:0000259" key="7">
    <source>
        <dbReference type="PROSITE" id="PS50847"/>
    </source>
</evidence>
<sequence length="73" mass="7981">MTIKDNKHTGIDHNNNKDKSNPSSAKNILSNNSKTSLPSTGEQKTNLLYSLGAMLIVLALAIYGGLKKLRRKN</sequence>
<keyword evidence="4" id="KW-0572">Peptidoglycan-anchor</keyword>
<protein>
    <recommendedName>
        <fullName evidence="7">Gram-positive cocci surface proteins LPxTG domain-containing protein</fullName>
    </recommendedName>
</protein>
<keyword evidence="2" id="KW-0964">Secreted</keyword>
<keyword evidence="6" id="KW-0472">Membrane</keyword>
<dbReference type="InterPro" id="IPR019931">
    <property type="entry name" value="LPXTG_anchor"/>
</dbReference>
<evidence type="ECO:0000256" key="4">
    <source>
        <dbReference type="ARBA" id="ARBA00023088"/>
    </source>
</evidence>
<evidence type="ECO:0000256" key="2">
    <source>
        <dbReference type="ARBA" id="ARBA00022525"/>
    </source>
</evidence>
<feature type="transmembrane region" description="Helical" evidence="6">
    <location>
        <begin position="47"/>
        <end position="66"/>
    </location>
</feature>
<evidence type="ECO:0000313" key="9">
    <source>
        <dbReference type="Proteomes" id="UP000053719"/>
    </source>
</evidence>
<keyword evidence="6" id="KW-0812">Transmembrane</keyword>
<reference evidence="9" key="1">
    <citation type="submission" date="2015-10" db="EMBL/GenBank/DDBJ databases">
        <title>Draft Genome Sequences of 11 Lactococcus lactis subspecies cremoris strains.</title>
        <authorList>
            <person name="Wels M."/>
            <person name="Backus L."/>
            <person name="Boekhorst J."/>
            <person name="Dijkstra A."/>
            <person name="Beerthuizen M."/>
            <person name="Kelly W."/>
            <person name="Siezen R."/>
            <person name="Bachmann H."/>
            <person name="Van Hijum S."/>
        </authorList>
    </citation>
    <scope>NUCLEOTIDE SEQUENCE [LARGE SCALE GENOMIC DNA]</scope>
    <source>
        <strain evidence="9">M20</strain>
    </source>
</reference>
<comment type="caution">
    <text evidence="8">The sequence shown here is derived from an EMBL/GenBank/DDBJ whole genome shotgun (WGS) entry which is preliminary data.</text>
</comment>
<gene>
    <name evidence="8" type="ORF">M20_0512</name>
</gene>
<dbReference type="Pfam" id="PF00746">
    <property type="entry name" value="Gram_pos_anchor"/>
    <property type="match status" value="1"/>
</dbReference>
<name>A0A0V8EA98_LACLL</name>
<organism evidence="8 9">
    <name type="scientific">Lactococcus lactis subsp. lactis</name>
    <name type="common">Streptococcus lactis</name>
    <dbReference type="NCBI Taxonomy" id="1360"/>
    <lineage>
        <taxon>Bacteria</taxon>
        <taxon>Bacillati</taxon>
        <taxon>Bacillota</taxon>
        <taxon>Bacilli</taxon>
        <taxon>Lactobacillales</taxon>
        <taxon>Streptococcaceae</taxon>
        <taxon>Lactococcus</taxon>
    </lineage>
</organism>
<feature type="domain" description="Gram-positive cocci surface proteins LPxTG" evidence="7">
    <location>
        <begin position="37"/>
        <end position="73"/>
    </location>
</feature>
<accession>A0A0V8EA98</accession>
<feature type="compositionally biased region" description="Polar residues" evidence="5">
    <location>
        <begin position="21"/>
        <end position="41"/>
    </location>
</feature>
<proteinExistence type="predicted"/>
<feature type="compositionally biased region" description="Basic and acidic residues" evidence="5">
    <location>
        <begin position="1"/>
        <end position="20"/>
    </location>
</feature>
<evidence type="ECO:0000313" key="8">
    <source>
        <dbReference type="EMBL" id="KSU22523.1"/>
    </source>
</evidence>
<dbReference type="PATRIC" id="fig|1360.114.peg.2559"/>
<evidence type="ECO:0000256" key="6">
    <source>
        <dbReference type="SAM" id="Phobius"/>
    </source>
</evidence>